<keyword evidence="4" id="KW-1185">Reference proteome</keyword>
<dbReference type="EMBL" id="FUYE01000002">
    <property type="protein sequence ID" value="SKA81353.1"/>
    <property type="molecule type" value="Genomic_DNA"/>
</dbReference>
<dbReference type="PANTHER" id="PTHR47505">
    <property type="entry name" value="DNA UTILIZATION PROTEIN YHGH"/>
    <property type="match status" value="1"/>
</dbReference>
<gene>
    <name evidence="3" type="ORF">SAMN02745166_00748</name>
</gene>
<dbReference type="OrthoDB" id="9779910at2"/>
<evidence type="ECO:0000313" key="3">
    <source>
        <dbReference type="EMBL" id="SKA81353.1"/>
    </source>
</evidence>
<protein>
    <submittedName>
        <fullName evidence="3">ComF family protein</fullName>
    </submittedName>
</protein>
<dbReference type="STRING" id="48467.SAMN02745166_00748"/>
<evidence type="ECO:0000256" key="1">
    <source>
        <dbReference type="ARBA" id="ARBA00008007"/>
    </source>
</evidence>
<dbReference type="InterPro" id="IPR029057">
    <property type="entry name" value="PRTase-like"/>
</dbReference>
<accession>A0A1T4WVH5</accession>
<organism evidence="3 4">
    <name type="scientific">Prosthecobacter debontii</name>
    <dbReference type="NCBI Taxonomy" id="48467"/>
    <lineage>
        <taxon>Bacteria</taxon>
        <taxon>Pseudomonadati</taxon>
        <taxon>Verrucomicrobiota</taxon>
        <taxon>Verrucomicrobiia</taxon>
        <taxon>Verrucomicrobiales</taxon>
        <taxon>Verrucomicrobiaceae</taxon>
        <taxon>Prosthecobacter</taxon>
    </lineage>
</organism>
<dbReference type="CDD" id="cd06223">
    <property type="entry name" value="PRTases_typeI"/>
    <property type="match status" value="1"/>
</dbReference>
<dbReference type="SUPFAM" id="SSF53271">
    <property type="entry name" value="PRTase-like"/>
    <property type="match status" value="1"/>
</dbReference>
<feature type="domain" description="Double zinc ribbon" evidence="2">
    <location>
        <begin position="22"/>
        <end position="87"/>
    </location>
</feature>
<evidence type="ECO:0000313" key="4">
    <source>
        <dbReference type="Proteomes" id="UP000190774"/>
    </source>
</evidence>
<dbReference type="CDD" id="cd00029">
    <property type="entry name" value="C1"/>
    <property type="match status" value="1"/>
</dbReference>
<dbReference type="Pfam" id="PF18912">
    <property type="entry name" value="DZR_2"/>
    <property type="match status" value="1"/>
</dbReference>
<evidence type="ECO:0000259" key="2">
    <source>
        <dbReference type="Pfam" id="PF18912"/>
    </source>
</evidence>
<proteinExistence type="inferred from homology"/>
<dbReference type="Gene3D" id="3.40.50.2020">
    <property type="match status" value="1"/>
</dbReference>
<dbReference type="InterPro" id="IPR051910">
    <property type="entry name" value="ComF/GntX_DNA_util-trans"/>
</dbReference>
<dbReference type="AlphaFoldDB" id="A0A1T4WVH5"/>
<dbReference type="InterPro" id="IPR044005">
    <property type="entry name" value="DZR_2"/>
</dbReference>
<sequence>MRDQGSGFSQASSLWHRVSQGFLDALYPRVCRHCDELLPAQAPRRGLAAWICPSCQDELTPIEPPYCSVCGEPFAGPATSVFRCSNCQGRRIAFDFACSGFKAEGPLREMIHSFKYGKDLSLRAALVDVLQHALTDPRLADEDLLQWLLVPVPLHWTRQVKRGFNQSWELCRLLSKSTHIPTAQILRRRVMTRTQTRLERHRRLANLRKAFSLRRSLPWFRLPDLRGRKIFLVDDVLTTGATAHECAKILKREGGAEKVVVITAARG</sequence>
<comment type="similarity">
    <text evidence="1">Belongs to the ComF/GntX family.</text>
</comment>
<dbReference type="PANTHER" id="PTHR47505:SF1">
    <property type="entry name" value="DNA UTILIZATION PROTEIN YHGH"/>
    <property type="match status" value="1"/>
</dbReference>
<dbReference type="InterPro" id="IPR000836">
    <property type="entry name" value="PRTase_dom"/>
</dbReference>
<dbReference type="RefSeq" id="WP_139373040.1">
    <property type="nucleotide sequence ID" value="NZ_FUYE01000002.1"/>
</dbReference>
<name>A0A1T4WVH5_9BACT</name>
<reference evidence="4" key="1">
    <citation type="submission" date="2017-02" db="EMBL/GenBank/DDBJ databases">
        <authorList>
            <person name="Varghese N."/>
            <person name="Submissions S."/>
        </authorList>
    </citation>
    <scope>NUCLEOTIDE SEQUENCE [LARGE SCALE GENOMIC DNA]</scope>
    <source>
        <strain evidence="4">ATCC 700200</strain>
    </source>
</reference>
<dbReference type="Proteomes" id="UP000190774">
    <property type="component" value="Unassembled WGS sequence"/>
</dbReference>